<organism evidence="2 3">
    <name type="scientific">Neolewinella antarctica</name>
    <dbReference type="NCBI Taxonomy" id="442734"/>
    <lineage>
        <taxon>Bacteria</taxon>
        <taxon>Pseudomonadati</taxon>
        <taxon>Bacteroidota</taxon>
        <taxon>Saprospiria</taxon>
        <taxon>Saprospirales</taxon>
        <taxon>Lewinellaceae</taxon>
        <taxon>Neolewinella</taxon>
    </lineage>
</organism>
<protein>
    <submittedName>
        <fullName evidence="2">Uncharacterized protein</fullName>
    </submittedName>
</protein>
<dbReference type="EMBL" id="JAATJH010000004">
    <property type="protein sequence ID" value="NJC27071.1"/>
    <property type="molecule type" value="Genomic_DNA"/>
</dbReference>
<feature type="transmembrane region" description="Helical" evidence="1">
    <location>
        <begin position="6"/>
        <end position="25"/>
    </location>
</feature>
<proteinExistence type="predicted"/>
<keyword evidence="1" id="KW-1133">Transmembrane helix</keyword>
<accession>A0ABX0XCR0</accession>
<name>A0ABX0XCR0_9BACT</name>
<evidence type="ECO:0000313" key="2">
    <source>
        <dbReference type="EMBL" id="NJC27071.1"/>
    </source>
</evidence>
<keyword evidence="3" id="KW-1185">Reference proteome</keyword>
<feature type="transmembrane region" description="Helical" evidence="1">
    <location>
        <begin position="98"/>
        <end position="123"/>
    </location>
</feature>
<keyword evidence="1" id="KW-0812">Transmembrane</keyword>
<reference evidence="2 3" key="1">
    <citation type="submission" date="2020-03" db="EMBL/GenBank/DDBJ databases">
        <title>Genomic Encyclopedia of Type Strains, Phase IV (KMG-IV): sequencing the most valuable type-strain genomes for metagenomic binning, comparative biology and taxonomic classification.</title>
        <authorList>
            <person name="Goeker M."/>
        </authorList>
    </citation>
    <scope>NUCLEOTIDE SEQUENCE [LARGE SCALE GENOMIC DNA]</scope>
    <source>
        <strain evidence="2 3">DSM 105096</strain>
    </source>
</reference>
<feature type="transmembrane region" description="Helical" evidence="1">
    <location>
        <begin position="37"/>
        <end position="60"/>
    </location>
</feature>
<sequence>MNIAFGALVLLIALLPGIVFRFSYLKSNSIRKSINSGLLSEAIFILIPALLVHLVCTPLAESWSGRPFEFDQFFYLIVPPGKDGLLDLQLIENSLSPFFLYILLATCFAFGVAKAVRYVVVYYDLDSRFKFLRIYNEWDRYFTGHALSQKDRKKVDFVYVDVVVTIGGSRMLYKGTLDSYTLNDAHSIDQLTLSQVYRRRLDDDGFELDRATGESPSPATSKRYYQMPGNYFIIPFASVQNFNITYIMLEEIAEEEALPETVPAVGTDAGAG</sequence>
<dbReference type="Proteomes" id="UP000770785">
    <property type="component" value="Unassembled WGS sequence"/>
</dbReference>
<keyword evidence="1" id="KW-0472">Membrane</keyword>
<comment type="caution">
    <text evidence="2">The sequence shown here is derived from an EMBL/GenBank/DDBJ whole genome shotgun (WGS) entry which is preliminary data.</text>
</comment>
<evidence type="ECO:0000313" key="3">
    <source>
        <dbReference type="Proteomes" id="UP000770785"/>
    </source>
</evidence>
<evidence type="ECO:0000256" key="1">
    <source>
        <dbReference type="SAM" id="Phobius"/>
    </source>
</evidence>
<gene>
    <name evidence="2" type="ORF">GGR27_002584</name>
</gene>
<dbReference type="RefSeq" id="WP_168037835.1">
    <property type="nucleotide sequence ID" value="NZ_JAATJH010000004.1"/>
</dbReference>